<dbReference type="Pfam" id="PF10319">
    <property type="entry name" value="7TM_GPCR_Srj"/>
    <property type="match status" value="1"/>
</dbReference>
<name>A0AAN5CKM2_9BILA</name>
<dbReference type="Proteomes" id="UP001328107">
    <property type="component" value="Unassembled WGS sequence"/>
</dbReference>
<evidence type="ECO:0000256" key="1">
    <source>
        <dbReference type="SAM" id="Phobius"/>
    </source>
</evidence>
<protein>
    <submittedName>
        <fullName evidence="2">Uncharacterized protein</fullName>
    </submittedName>
</protein>
<feature type="non-terminal residue" evidence="2">
    <location>
        <position position="1"/>
    </location>
</feature>
<dbReference type="EMBL" id="BTRK01000004">
    <property type="protein sequence ID" value="GMR46129.1"/>
    <property type="molecule type" value="Genomic_DNA"/>
</dbReference>
<keyword evidence="3" id="KW-1185">Reference proteome</keyword>
<dbReference type="PANTHER" id="PTHR22943:SF248">
    <property type="entry name" value="SEVEN TM RECEPTOR"/>
    <property type="match status" value="1"/>
</dbReference>
<dbReference type="InterPro" id="IPR019423">
    <property type="entry name" value="7TM_GPCR_serpentine_rcpt_Srj"/>
</dbReference>
<keyword evidence="1" id="KW-0472">Membrane</keyword>
<keyword evidence="1" id="KW-0812">Transmembrane</keyword>
<gene>
    <name evidence="2" type="ORF">PMAYCL1PPCAC_16324</name>
</gene>
<comment type="caution">
    <text evidence="2">The sequence shown here is derived from an EMBL/GenBank/DDBJ whole genome shotgun (WGS) entry which is preliminary data.</text>
</comment>
<keyword evidence="1" id="KW-1133">Transmembrane helix</keyword>
<feature type="transmembrane region" description="Helical" evidence="1">
    <location>
        <begin position="15"/>
        <end position="36"/>
    </location>
</feature>
<feature type="transmembrane region" description="Helical" evidence="1">
    <location>
        <begin position="48"/>
        <end position="67"/>
    </location>
</feature>
<dbReference type="AlphaFoldDB" id="A0AAN5CKM2"/>
<sequence>LPAYWFFISEPFHSYFYRTTLSVSIISNIMLIFAIRKSEGIQMGYYRYLLFSFAVWDMISSLSHSLVPPIVHMTERGFFFIPKHAMELRSENGSKQILTFRIHSIQHFWVKSWSFSME</sequence>
<evidence type="ECO:0000313" key="3">
    <source>
        <dbReference type="Proteomes" id="UP001328107"/>
    </source>
</evidence>
<proteinExistence type="predicted"/>
<dbReference type="PANTHER" id="PTHR22943">
    <property type="entry name" value="7-TRANSMEMBRANE DOMAIN RECEPTOR C.ELEGANS"/>
    <property type="match status" value="1"/>
</dbReference>
<accession>A0AAN5CKM2</accession>
<organism evidence="2 3">
    <name type="scientific">Pristionchus mayeri</name>
    <dbReference type="NCBI Taxonomy" id="1317129"/>
    <lineage>
        <taxon>Eukaryota</taxon>
        <taxon>Metazoa</taxon>
        <taxon>Ecdysozoa</taxon>
        <taxon>Nematoda</taxon>
        <taxon>Chromadorea</taxon>
        <taxon>Rhabditida</taxon>
        <taxon>Rhabditina</taxon>
        <taxon>Diplogasteromorpha</taxon>
        <taxon>Diplogasteroidea</taxon>
        <taxon>Neodiplogasteridae</taxon>
        <taxon>Pristionchus</taxon>
    </lineage>
</organism>
<reference evidence="3" key="1">
    <citation type="submission" date="2022-10" db="EMBL/GenBank/DDBJ databases">
        <title>Genome assembly of Pristionchus species.</title>
        <authorList>
            <person name="Yoshida K."/>
            <person name="Sommer R.J."/>
        </authorList>
    </citation>
    <scope>NUCLEOTIDE SEQUENCE [LARGE SCALE GENOMIC DNA]</scope>
    <source>
        <strain evidence="3">RS5460</strain>
    </source>
</reference>
<evidence type="ECO:0000313" key="2">
    <source>
        <dbReference type="EMBL" id="GMR46129.1"/>
    </source>
</evidence>